<dbReference type="KEGG" id="vg:24423031"/>
<accession>A0A068NXM9</accession>
<dbReference type="Proteomes" id="UP000015089">
    <property type="component" value="Segment"/>
</dbReference>
<evidence type="ECO:0000256" key="1">
    <source>
        <dbReference type="SAM" id="Phobius"/>
    </source>
</evidence>
<keyword evidence="1" id="KW-0472">Membrane</keyword>
<sequence length="51" mass="5601">MPFLIQDRVHSFEKFAEALVAATIMAAKIGVVVVFKNPTTRFDFAFLGIAA</sequence>
<reference evidence="2 3" key="1">
    <citation type="journal article" date="2014" name="Virology">
        <title>The genome, proteome and phylogenetic analysis of Sinorhizobium meliloti phage PhiM12, the founder of a new group of T4-superfamily phages.</title>
        <authorList>
            <person name="Brewer T.E."/>
            <person name="Elizabeth Stroupe M."/>
            <person name="Jones K.M."/>
        </authorList>
    </citation>
    <scope>NUCLEOTIDE SEQUENCE [LARGE SCALE GENOMIC DNA]</scope>
</reference>
<keyword evidence="3" id="KW-1185">Reference proteome</keyword>
<proteinExistence type="predicted"/>
<protein>
    <submittedName>
        <fullName evidence="2">Uncharacterized protein</fullName>
    </submittedName>
</protein>
<keyword evidence="1" id="KW-0812">Transmembrane</keyword>
<reference evidence="2 3" key="2">
    <citation type="journal article" date="2014" name="Virology">
        <title>The structure of Sinorhizobium meliloti phage PhiM12, which has a novel T=19l triangulation number and is the founder of a new group of T4-superfamily phages.</title>
        <authorList>
            <person name="Stroupe M.E."/>
            <person name="Brewer T.E."/>
            <person name="Sousa D.R."/>
            <person name="Jones K.M."/>
        </authorList>
    </citation>
    <scope>NUCLEOTIDE SEQUENCE [LARGE SCALE GENOMIC DNA]</scope>
</reference>
<keyword evidence="1" id="KW-1133">Transmembrane helix</keyword>
<evidence type="ECO:0000313" key="3">
    <source>
        <dbReference type="Proteomes" id="UP000015089"/>
    </source>
</evidence>
<feature type="transmembrane region" description="Helical" evidence="1">
    <location>
        <begin position="15"/>
        <end position="35"/>
    </location>
</feature>
<gene>
    <name evidence="2" type="ORF">SmphiM12_502</name>
</gene>
<name>A0A068NXM9_9CAUD</name>
<evidence type="ECO:0000313" key="2">
    <source>
        <dbReference type="EMBL" id="AIF27788.1"/>
    </source>
</evidence>
<dbReference type="GeneID" id="24423031"/>
<dbReference type="EMBL" id="KF381361">
    <property type="protein sequence ID" value="AIF27788.1"/>
    <property type="molecule type" value="Genomic_DNA"/>
</dbReference>
<organism evidence="2 3">
    <name type="scientific">Sinorhizobium phage phiM12</name>
    <dbReference type="NCBI Taxonomy" id="1357423"/>
    <lineage>
        <taxon>Viruses</taxon>
        <taxon>Duplodnaviria</taxon>
        <taxon>Heunggongvirae</taxon>
        <taxon>Uroviricota</taxon>
        <taxon>Caudoviricetes</taxon>
        <taxon>Emdodecavirus</taxon>
        <taxon>Emdodecavirus M12</taxon>
    </lineage>
</organism>
<dbReference type="RefSeq" id="YP_009143265.1">
    <property type="nucleotide sequence ID" value="NC_027204.1"/>
</dbReference>